<dbReference type="OrthoDB" id="778454at2759"/>
<reference evidence="1 2" key="1">
    <citation type="submission" date="2019-08" db="EMBL/GenBank/DDBJ databases">
        <title>Draft genome sequences of two oriental melons (Cucumis melo L. var makuwa).</title>
        <authorList>
            <person name="Kwon S.-Y."/>
        </authorList>
    </citation>
    <scope>NUCLEOTIDE SEQUENCE [LARGE SCALE GENOMIC DNA]</scope>
    <source>
        <strain evidence="2">cv. SW 3</strain>
        <tissue evidence="1">Leaf</tissue>
    </source>
</reference>
<evidence type="ECO:0000313" key="1">
    <source>
        <dbReference type="EMBL" id="KAA0053379.1"/>
    </source>
</evidence>
<organism evidence="1 2">
    <name type="scientific">Cucumis melo var. makuwa</name>
    <name type="common">Oriental melon</name>
    <dbReference type="NCBI Taxonomy" id="1194695"/>
    <lineage>
        <taxon>Eukaryota</taxon>
        <taxon>Viridiplantae</taxon>
        <taxon>Streptophyta</taxon>
        <taxon>Embryophyta</taxon>
        <taxon>Tracheophyta</taxon>
        <taxon>Spermatophyta</taxon>
        <taxon>Magnoliopsida</taxon>
        <taxon>eudicotyledons</taxon>
        <taxon>Gunneridae</taxon>
        <taxon>Pentapetalae</taxon>
        <taxon>rosids</taxon>
        <taxon>fabids</taxon>
        <taxon>Cucurbitales</taxon>
        <taxon>Cucurbitaceae</taxon>
        <taxon>Benincaseae</taxon>
        <taxon>Cucumis</taxon>
    </lineage>
</organism>
<evidence type="ECO:0000313" key="2">
    <source>
        <dbReference type="Proteomes" id="UP000321393"/>
    </source>
</evidence>
<dbReference type="Proteomes" id="UP000321393">
    <property type="component" value="Unassembled WGS sequence"/>
</dbReference>
<gene>
    <name evidence="1" type="ORF">E6C27_scaffold428G00390</name>
</gene>
<sequence length="216" mass="24919">MILRSGRNLTIRDLESKCRDFTSTSIHKFGSPSVLKQLHINIPFVDVLKQIPSYVKFLKDILAKKRGTNDFEIVALMQATRDVFNNGVLEKMTDLGSFTVDKFLFPADFVILDYKADQEDEVFAELFSHKEFFKEEDPNYILEEVHAMSNARKFEHLDLLTKGDKKTKPSIEEPPELELKLLSNHLKYTYFGENDTLLVIISIQLNVAEEKALLNM</sequence>
<comment type="caution">
    <text evidence="1">The sequence shown here is derived from an EMBL/GenBank/DDBJ whole genome shotgun (WGS) entry which is preliminary data.</text>
</comment>
<protein>
    <submittedName>
        <fullName evidence="1">Uncharacterized protein</fullName>
    </submittedName>
</protein>
<proteinExistence type="predicted"/>
<dbReference type="AlphaFoldDB" id="A0A5A7UIT9"/>
<accession>A0A5A7UIT9</accession>
<dbReference type="EMBL" id="SSTE01009449">
    <property type="protein sequence ID" value="KAA0053379.1"/>
    <property type="molecule type" value="Genomic_DNA"/>
</dbReference>
<name>A0A5A7UIT9_CUCMM</name>